<dbReference type="InterPro" id="IPR025997">
    <property type="entry name" value="SBP_2_dom"/>
</dbReference>
<organism evidence="3">
    <name type="scientific">Arthrobacter sp. K5</name>
    <dbReference type="NCBI Taxonomy" id="2839623"/>
    <lineage>
        <taxon>Bacteria</taxon>
        <taxon>Bacillati</taxon>
        <taxon>Actinomycetota</taxon>
        <taxon>Actinomycetes</taxon>
        <taxon>Micrococcales</taxon>
        <taxon>Micrococcaceae</taxon>
        <taxon>Arthrobacter</taxon>
    </lineage>
</organism>
<comment type="subcellular location">
    <subcellularLocation>
        <location evidence="1">Cell envelope</location>
    </subcellularLocation>
</comment>
<dbReference type="Gene3D" id="3.40.50.2300">
    <property type="match status" value="2"/>
</dbReference>
<evidence type="ECO:0000259" key="2">
    <source>
        <dbReference type="Pfam" id="PF13407"/>
    </source>
</evidence>
<dbReference type="PROSITE" id="PS51257">
    <property type="entry name" value="PROKAR_LIPOPROTEIN"/>
    <property type="match status" value="1"/>
</dbReference>
<evidence type="ECO:0000256" key="1">
    <source>
        <dbReference type="ARBA" id="ARBA00004196"/>
    </source>
</evidence>
<dbReference type="GO" id="GO:0030288">
    <property type="term" value="C:outer membrane-bounded periplasmic space"/>
    <property type="evidence" value="ECO:0007669"/>
    <property type="project" value="TreeGrafter"/>
</dbReference>
<gene>
    <name evidence="3" type="ORF">ABRP34_22855</name>
</gene>
<name>A0AAU8EYD6_9MICC</name>
<dbReference type="AlphaFoldDB" id="A0AAU8EYD6"/>
<dbReference type="SUPFAM" id="SSF53822">
    <property type="entry name" value="Periplasmic binding protein-like I"/>
    <property type="match status" value="1"/>
</dbReference>
<dbReference type="InterPro" id="IPR028082">
    <property type="entry name" value="Peripla_BP_I"/>
</dbReference>
<keyword evidence="3" id="KW-0614">Plasmid</keyword>
<dbReference type="PANTHER" id="PTHR30036">
    <property type="entry name" value="D-XYLOSE-BINDING PERIPLASMIC PROTEIN"/>
    <property type="match status" value="1"/>
</dbReference>
<dbReference type="Pfam" id="PF13407">
    <property type="entry name" value="Peripla_BP_4"/>
    <property type="match status" value="1"/>
</dbReference>
<protein>
    <submittedName>
        <fullName evidence="3">ABC transporter substrate-binding protein</fullName>
    </submittedName>
</protein>
<reference evidence="3" key="1">
    <citation type="submission" date="2024-06" db="EMBL/GenBank/DDBJ databases">
        <title>Biodegradation of dimethachlon by Arthrobacter sp. K5: mechanistic insights and ecological implications.</title>
        <authorList>
            <person name="Hu S."/>
            <person name="Lu P."/>
        </authorList>
    </citation>
    <scope>NUCLEOTIDE SEQUENCE</scope>
    <source>
        <strain evidence="3">K5</strain>
        <plasmid evidence="3">unnamed</plasmid>
    </source>
</reference>
<dbReference type="InterPro" id="IPR050555">
    <property type="entry name" value="Bact_Solute-Bind_Prot2"/>
</dbReference>
<dbReference type="GO" id="GO:0030246">
    <property type="term" value="F:carbohydrate binding"/>
    <property type="evidence" value="ECO:0007669"/>
    <property type="project" value="TreeGrafter"/>
</dbReference>
<dbReference type="CDD" id="cd06300">
    <property type="entry name" value="PBP1_ABC_sugar_binding-like"/>
    <property type="match status" value="1"/>
</dbReference>
<proteinExistence type="predicted"/>
<accession>A0AAU8EYD6</accession>
<sequence>MVNEDRYGRTGKGRKVAAGLAAATLLLTGCSSGNDFGSGGAAGSGAAQESVVSTLDRDLQAAYANTEVLTGSTPYGGDWKPKGPPPWTIGYASPYSGNSWQTKAMKRLTEEVIPAYKRAGLVKEVIVTQSNLDDTVQNQQIRQLVDQGVDVLIACCSSNTALNQSIQYAYDKGVPFVSFSGHVDSPYVISALTNYREAGRLSAKSVFDKIGGKGNVLDVLGVPGAANAADFEKGVRDALAEYPDVKIVGTVTGQWSAPVTKTEVQKFLATNTGKIDGIVVQPASATGALQALQQSGRPIVPINIGGETGAACYWVKNPDFVGTGYHLWPPGEEIALGVDVAVRTLQGQGPKIQSIVRNPEPFTVEDAAQELGPDCDINADGWLEPKKGEWLSGKQLDKYFTKPADPLSSSK</sequence>
<dbReference type="EMBL" id="CP159280">
    <property type="protein sequence ID" value="XCH13946.1"/>
    <property type="molecule type" value="Genomic_DNA"/>
</dbReference>
<geneLocation type="plasmid" evidence="3">
    <name>unnamed</name>
</geneLocation>
<dbReference type="RefSeq" id="WP_353713627.1">
    <property type="nucleotide sequence ID" value="NZ_CP159280.1"/>
</dbReference>
<evidence type="ECO:0000313" key="3">
    <source>
        <dbReference type="EMBL" id="XCH13946.1"/>
    </source>
</evidence>
<feature type="domain" description="Periplasmic binding protein" evidence="2">
    <location>
        <begin position="89"/>
        <end position="348"/>
    </location>
</feature>